<evidence type="ECO:0000256" key="6">
    <source>
        <dbReference type="ARBA" id="ARBA00023136"/>
    </source>
</evidence>
<evidence type="ECO:0000256" key="4">
    <source>
        <dbReference type="ARBA" id="ARBA00022692"/>
    </source>
</evidence>
<comment type="subcellular location">
    <subcellularLocation>
        <location evidence="1">Cell membrane</location>
        <topology evidence="1">Multi-pass membrane protein</topology>
    </subcellularLocation>
</comment>
<dbReference type="EMBL" id="CAFAAJ010000036">
    <property type="protein sequence ID" value="CAB4797637.1"/>
    <property type="molecule type" value="Genomic_DNA"/>
</dbReference>
<feature type="transmembrane region" description="Helical" evidence="7">
    <location>
        <begin position="171"/>
        <end position="193"/>
    </location>
</feature>
<dbReference type="Gene3D" id="1.10.3730.20">
    <property type="match status" value="2"/>
</dbReference>
<evidence type="ECO:0000256" key="3">
    <source>
        <dbReference type="ARBA" id="ARBA00022475"/>
    </source>
</evidence>
<evidence type="ECO:0000313" key="8">
    <source>
        <dbReference type="EMBL" id="CAB4797637.1"/>
    </source>
</evidence>
<gene>
    <name evidence="8" type="ORF">UFOPK3001_00741</name>
</gene>
<sequence>MLAATLLALAAAVLHAGWNLVAKRSADRFGALWGQFLVAGVLSAVGLSVTGLPAARSLWFAALSGVVHIPYVVFLGRAYDRGEFSAAYPMARGGGALVGAVGGVLFLGDRLHVLPWVALGIIATGIIGLGLSAGGRIRLTSAAGDASVVALTIGIYSTSDAHGSRIAQSDASYVLVEFVLLAIAVSIYALAMGKKPSLRRALVGTNGAIAPRSSVMMALSGVATVVTYALVVAAFRRAPVGYVTGLRESSVIIAALIGVRFLGEGDARRRYAAAGLITGGIVLLVVAR</sequence>
<protein>
    <submittedName>
        <fullName evidence="8">Unannotated protein</fullName>
    </submittedName>
</protein>
<keyword evidence="3" id="KW-1003">Cell membrane</keyword>
<dbReference type="SUPFAM" id="SSF103481">
    <property type="entry name" value="Multidrug resistance efflux transporter EmrE"/>
    <property type="match status" value="2"/>
</dbReference>
<dbReference type="AlphaFoldDB" id="A0A6J6XVC1"/>
<feature type="transmembrane region" description="Helical" evidence="7">
    <location>
        <begin position="214"/>
        <end position="235"/>
    </location>
</feature>
<feature type="transmembrane region" description="Helical" evidence="7">
    <location>
        <begin position="59"/>
        <end position="79"/>
    </location>
</feature>
<organism evidence="8">
    <name type="scientific">freshwater metagenome</name>
    <dbReference type="NCBI Taxonomy" id="449393"/>
    <lineage>
        <taxon>unclassified sequences</taxon>
        <taxon>metagenomes</taxon>
        <taxon>ecological metagenomes</taxon>
    </lineage>
</organism>
<feature type="transmembrane region" description="Helical" evidence="7">
    <location>
        <begin position="271"/>
        <end position="287"/>
    </location>
</feature>
<evidence type="ECO:0000256" key="1">
    <source>
        <dbReference type="ARBA" id="ARBA00004651"/>
    </source>
</evidence>
<reference evidence="8" key="1">
    <citation type="submission" date="2020-05" db="EMBL/GenBank/DDBJ databases">
        <authorList>
            <person name="Chiriac C."/>
            <person name="Salcher M."/>
            <person name="Ghai R."/>
            <person name="Kavagutti S V."/>
        </authorList>
    </citation>
    <scope>NUCLEOTIDE SEQUENCE</scope>
</reference>
<keyword evidence="2" id="KW-0813">Transport</keyword>
<evidence type="ECO:0000256" key="5">
    <source>
        <dbReference type="ARBA" id="ARBA00022989"/>
    </source>
</evidence>
<keyword evidence="4 7" id="KW-0812">Transmembrane</keyword>
<feature type="transmembrane region" description="Helical" evidence="7">
    <location>
        <begin position="113"/>
        <end position="132"/>
    </location>
</feature>
<dbReference type="InterPro" id="IPR000390">
    <property type="entry name" value="Small_drug/metabolite_transptr"/>
</dbReference>
<dbReference type="PANTHER" id="PTHR30561">
    <property type="entry name" value="SMR FAMILY PROTON-DEPENDENT DRUG EFFLUX TRANSPORTER SUGE"/>
    <property type="match status" value="1"/>
</dbReference>
<evidence type="ECO:0000256" key="7">
    <source>
        <dbReference type="SAM" id="Phobius"/>
    </source>
</evidence>
<dbReference type="GO" id="GO:0022857">
    <property type="term" value="F:transmembrane transporter activity"/>
    <property type="evidence" value="ECO:0007669"/>
    <property type="project" value="InterPro"/>
</dbReference>
<dbReference type="PANTHER" id="PTHR30561:SF0">
    <property type="entry name" value="GUANIDINIUM EXPORTER"/>
    <property type="match status" value="1"/>
</dbReference>
<feature type="transmembrane region" description="Helical" evidence="7">
    <location>
        <begin position="32"/>
        <end position="52"/>
    </location>
</feature>
<proteinExistence type="predicted"/>
<dbReference type="InterPro" id="IPR037185">
    <property type="entry name" value="EmrE-like"/>
</dbReference>
<evidence type="ECO:0000256" key="2">
    <source>
        <dbReference type="ARBA" id="ARBA00022448"/>
    </source>
</evidence>
<keyword evidence="5 7" id="KW-1133">Transmembrane helix</keyword>
<keyword evidence="6 7" id="KW-0472">Membrane</keyword>
<accession>A0A6J6XVC1</accession>
<dbReference type="GO" id="GO:0005886">
    <property type="term" value="C:plasma membrane"/>
    <property type="evidence" value="ECO:0007669"/>
    <property type="project" value="UniProtKB-SubCell"/>
</dbReference>
<name>A0A6J6XVC1_9ZZZZ</name>